<dbReference type="STRING" id="1561998.A0A1I7V2F4"/>
<feature type="transmembrane region" description="Helical" evidence="5">
    <location>
        <begin position="171"/>
        <end position="192"/>
    </location>
</feature>
<keyword evidence="4 5" id="KW-0472">Membrane</keyword>
<keyword evidence="2 5" id="KW-0812">Transmembrane</keyword>
<dbReference type="PROSITE" id="PS50262">
    <property type="entry name" value="G_PROTEIN_RECEP_F1_2"/>
    <property type="match status" value="1"/>
</dbReference>
<keyword evidence="3 5" id="KW-1133">Transmembrane helix</keyword>
<evidence type="ECO:0000256" key="5">
    <source>
        <dbReference type="SAM" id="Phobius"/>
    </source>
</evidence>
<evidence type="ECO:0000256" key="3">
    <source>
        <dbReference type="ARBA" id="ARBA00022989"/>
    </source>
</evidence>
<keyword evidence="7" id="KW-1185">Reference proteome</keyword>
<feature type="transmembrane region" description="Helical" evidence="5">
    <location>
        <begin position="139"/>
        <end position="159"/>
    </location>
</feature>
<dbReference type="InterPro" id="IPR017452">
    <property type="entry name" value="GPCR_Rhodpsn_7TM"/>
</dbReference>
<dbReference type="Proteomes" id="UP000095282">
    <property type="component" value="Unplaced"/>
</dbReference>
<feature type="transmembrane region" description="Helical" evidence="5">
    <location>
        <begin position="289"/>
        <end position="307"/>
    </location>
</feature>
<protein>
    <submittedName>
        <fullName evidence="8">G_PROTEIN_RECEP_F1_2 domain-containing protein</fullName>
    </submittedName>
</protein>
<organism evidence="7 8">
    <name type="scientific">Caenorhabditis tropicalis</name>
    <dbReference type="NCBI Taxonomy" id="1561998"/>
    <lineage>
        <taxon>Eukaryota</taxon>
        <taxon>Metazoa</taxon>
        <taxon>Ecdysozoa</taxon>
        <taxon>Nematoda</taxon>
        <taxon>Chromadorea</taxon>
        <taxon>Rhabditida</taxon>
        <taxon>Rhabditina</taxon>
        <taxon>Rhabditomorpha</taxon>
        <taxon>Rhabditoidea</taxon>
        <taxon>Rhabditidae</taxon>
        <taxon>Peloderinae</taxon>
        <taxon>Caenorhabditis</taxon>
    </lineage>
</organism>
<dbReference type="PANTHER" id="PTHR22751">
    <property type="entry name" value="G-PROTEIN COUPLED RECEPTOR-RELATED"/>
    <property type="match status" value="1"/>
</dbReference>
<evidence type="ECO:0000313" key="7">
    <source>
        <dbReference type="Proteomes" id="UP000095282"/>
    </source>
</evidence>
<dbReference type="AlphaFoldDB" id="A0A1I7V2F4"/>
<dbReference type="SUPFAM" id="SSF81321">
    <property type="entry name" value="Family A G protein-coupled receptor-like"/>
    <property type="match status" value="1"/>
</dbReference>
<feature type="transmembrane region" description="Helical" evidence="5">
    <location>
        <begin position="327"/>
        <end position="348"/>
    </location>
</feature>
<dbReference type="GO" id="GO:0016020">
    <property type="term" value="C:membrane"/>
    <property type="evidence" value="ECO:0007669"/>
    <property type="project" value="UniProtKB-SubCell"/>
</dbReference>
<reference evidence="8" key="1">
    <citation type="submission" date="2016-11" db="UniProtKB">
        <authorList>
            <consortium name="WormBaseParasite"/>
        </authorList>
    </citation>
    <scope>IDENTIFICATION</scope>
</reference>
<sequence>MDNTTEPVDDDYTDYSYVDSGSHYQFQKVNDPLTCFFVNLLYNSALFLGKIRFIPAFFGLIVNVFHLIILTRKLMRTSCINVIMIGISIADLRNLSYVLYRKWIMEREYDKCDLPDSTNYTFLMIEHWAQMTNEVTRRVSAMLGVMIALVRTLVLKYPFNSRFESLHTPGFGIKSIVFISILSSMINILYWGPSILVDGNANWFPPEECGYPKDFSAPRYQYETMEIFRIDSLVPMQMFQAAGGISKMIPAVALPILTGMLVKDIRASQKSRATLVSQRTDKSDQTTKMITLMTVTSMISEGPLGVLEFMLMFTPGSMRLLVVISDFMSIFEVIVVFNTMTHCFACLVMSSQYRNTAKETFGCRNSKSTTIQGIPSSNSFRMTMT</sequence>
<name>A0A1I7V2F4_9PELO</name>
<dbReference type="PANTHER" id="PTHR22751:SF54">
    <property type="entry name" value="G-PROTEIN COUPLED RECEPTORS FAMILY 1 PROFILE DOMAIN-CONTAINING PROTEIN"/>
    <property type="match status" value="1"/>
</dbReference>
<evidence type="ECO:0000313" key="8">
    <source>
        <dbReference type="WBParaSite" id="Csp11.Scaffold630.g21723.t2"/>
    </source>
</evidence>
<comment type="subcellular location">
    <subcellularLocation>
        <location evidence="1">Membrane</location>
    </subcellularLocation>
</comment>
<dbReference type="WBParaSite" id="Csp11.Scaffold630.g21723.t2">
    <property type="protein sequence ID" value="Csp11.Scaffold630.g21723.t2"/>
    <property type="gene ID" value="Csp11.Scaffold630.g21723"/>
</dbReference>
<dbReference type="GO" id="GO:0008528">
    <property type="term" value="F:G protein-coupled peptide receptor activity"/>
    <property type="evidence" value="ECO:0007669"/>
    <property type="project" value="InterPro"/>
</dbReference>
<evidence type="ECO:0000256" key="4">
    <source>
        <dbReference type="ARBA" id="ARBA00023136"/>
    </source>
</evidence>
<accession>A0A1I7V2F4</accession>
<dbReference type="InterPro" id="IPR019427">
    <property type="entry name" value="7TM_GPCR_serpentine_rcpt_Srw"/>
</dbReference>
<feature type="domain" description="G-protein coupled receptors family 1 profile" evidence="6">
    <location>
        <begin position="62"/>
        <end position="346"/>
    </location>
</feature>
<evidence type="ECO:0000259" key="6">
    <source>
        <dbReference type="PROSITE" id="PS50262"/>
    </source>
</evidence>
<evidence type="ECO:0000256" key="1">
    <source>
        <dbReference type="ARBA" id="ARBA00004370"/>
    </source>
</evidence>
<evidence type="ECO:0000256" key="2">
    <source>
        <dbReference type="ARBA" id="ARBA00022692"/>
    </source>
</evidence>
<dbReference type="Gene3D" id="1.20.1070.10">
    <property type="entry name" value="Rhodopsin 7-helix transmembrane proteins"/>
    <property type="match status" value="1"/>
</dbReference>
<feature type="transmembrane region" description="Helical" evidence="5">
    <location>
        <begin position="51"/>
        <end position="70"/>
    </location>
</feature>
<proteinExistence type="predicted"/>
<dbReference type="Pfam" id="PF10324">
    <property type="entry name" value="7TM_GPCR_Srw"/>
    <property type="match status" value="1"/>
</dbReference>